<sequence>MAQDTQDRTMSAMAPPDPREGPDGVDTPDTAVSDPEKAAAPMGPATDNNDIERLGRQRPELLRSAFAEFGFVTSIVLSMMMCEYFVSGFNIVLPAIAEALHIPESVRTWPAGVPNLTTAAFLLPCARLSDQYGSRNVFLAGHLWLLVWSLVAGFSVSTEMMIACRALQGVGAAAFMPAGISMFGQTYRPGPRKNLIFAIYGAFACIGFYFGIILGGIGAQLLTWSWYFWIGAIFVAIVVVLGVTTIPTALSQGSPEVTMDWLGATTIVSGVVLVVFALTDGGHAPNGWATPYVYVTFLIGALLLIVSVYIEGWVAKEPLVPPDLFKPKYMKRLCLALFLAYGVFGLFLFYASFYIETVLNATALQTAAWFTPMAVGGMILAISGGLVMHLLSGRILLVISGLGFTLCGLLFALIPERTPSPGAGDQLTPSIDFIYWAYIFSAMVAGTMGIDITFNVTNVFITTAVPWRLQATAGAVINSLLYLGIAFWLGVAELAVATANSGRAAAGDDELPLRSQYQIGFWIGVALGGLATVLFLTVNIGQAAAEMTADEKLAQMAEEEQRHQQLVQTFSNAQAQERQRQQQKD</sequence>
<feature type="transmembrane region" description="Helical" evidence="7">
    <location>
        <begin position="519"/>
        <end position="538"/>
    </location>
</feature>
<evidence type="ECO:0000259" key="8">
    <source>
        <dbReference type="PROSITE" id="PS50850"/>
    </source>
</evidence>
<feature type="transmembrane region" description="Helical" evidence="7">
    <location>
        <begin position="291"/>
        <end position="312"/>
    </location>
</feature>
<feature type="transmembrane region" description="Helical" evidence="7">
    <location>
        <begin position="226"/>
        <end position="249"/>
    </location>
</feature>
<feature type="transmembrane region" description="Helical" evidence="7">
    <location>
        <begin position="137"/>
        <end position="154"/>
    </location>
</feature>
<feature type="coiled-coil region" evidence="5">
    <location>
        <begin position="549"/>
        <end position="576"/>
    </location>
</feature>
<keyword evidence="5" id="KW-0175">Coiled coil</keyword>
<evidence type="ECO:0000313" key="10">
    <source>
        <dbReference type="Proteomes" id="UP000070501"/>
    </source>
</evidence>
<evidence type="ECO:0000256" key="7">
    <source>
        <dbReference type="SAM" id="Phobius"/>
    </source>
</evidence>
<gene>
    <name evidence="9" type="ORF">Micbo1qcDRAFT_234374</name>
</gene>
<dbReference type="InterPro" id="IPR020846">
    <property type="entry name" value="MFS_dom"/>
</dbReference>
<feature type="transmembrane region" description="Helical" evidence="7">
    <location>
        <begin position="395"/>
        <end position="414"/>
    </location>
</feature>
<dbReference type="InParanoid" id="A0A136J1P2"/>
<protein>
    <submittedName>
        <fullName evidence="9">Major facilitator superfamily domain-containing protein</fullName>
    </submittedName>
</protein>
<dbReference type="PANTHER" id="PTHR42718:SF11">
    <property type="entry name" value="MAJOR FACILITATOR SUPERFAMILY (MFS) PROFILE DOMAIN-CONTAINING PROTEIN"/>
    <property type="match status" value="1"/>
</dbReference>
<dbReference type="InterPro" id="IPR011701">
    <property type="entry name" value="MFS"/>
</dbReference>
<evidence type="ECO:0000256" key="3">
    <source>
        <dbReference type="ARBA" id="ARBA00022989"/>
    </source>
</evidence>
<dbReference type="GO" id="GO:0022857">
    <property type="term" value="F:transmembrane transporter activity"/>
    <property type="evidence" value="ECO:0007669"/>
    <property type="project" value="InterPro"/>
</dbReference>
<feature type="transmembrane region" description="Helical" evidence="7">
    <location>
        <begin position="475"/>
        <end position="499"/>
    </location>
</feature>
<dbReference type="Gene3D" id="1.20.1250.20">
    <property type="entry name" value="MFS general substrate transporter like domains"/>
    <property type="match status" value="1"/>
</dbReference>
<feature type="transmembrane region" description="Helical" evidence="7">
    <location>
        <begin position="367"/>
        <end position="388"/>
    </location>
</feature>
<keyword evidence="3 7" id="KW-1133">Transmembrane helix</keyword>
<dbReference type="EMBL" id="KQ964251">
    <property type="protein sequence ID" value="KXJ91160.1"/>
    <property type="molecule type" value="Genomic_DNA"/>
</dbReference>
<keyword evidence="10" id="KW-1185">Reference proteome</keyword>
<evidence type="ECO:0000256" key="5">
    <source>
        <dbReference type="SAM" id="Coils"/>
    </source>
</evidence>
<organism evidence="9 10">
    <name type="scientific">Microdochium bolleyi</name>
    <dbReference type="NCBI Taxonomy" id="196109"/>
    <lineage>
        <taxon>Eukaryota</taxon>
        <taxon>Fungi</taxon>
        <taxon>Dikarya</taxon>
        <taxon>Ascomycota</taxon>
        <taxon>Pezizomycotina</taxon>
        <taxon>Sordariomycetes</taxon>
        <taxon>Xylariomycetidae</taxon>
        <taxon>Xylariales</taxon>
        <taxon>Microdochiaceae</taxon>
        <taxon>Microdochium</taxon>
    </lineage>
</organism>
<feature type="region of interest" description="Disordered" evidence="6">
    <location>
        <begin position="1"/>
        <end position="51"/>
    </location>
</feature>
<comment type="subcellular location">
    <subcellularLocation>
        <location evidence="1">Membrane</location>
        <topology evidence="1">Multi-pass membrane protein</topology>
    </subcellularLocation>
</comment>
<feature type="transmembrane region" description="Helical" evidence="7">
    <location>
        <begin position="160"/>
        <end position="183"/>
    </location>
</feature>
<feature type="transmembrane region" description="Helical" evidence="7">
    <location>
        <begin position="261"/>
        <end position="279"/>
    </location>
</feature>
<dbReference type="STRING" id="196109.A0A136J1P2"/>
<dbReference type="Gene3D" id="1.20.1720.10">
    <property type="entry name" value="Multidrug resistance protein D"/>
    <property type="match status" value="1"/>
</dbReference>
<dbReference type="Pfam" id="PF07690">
    <property type="entry name" value="MFS_1"/>
    <property type="match status" value="1"/>
</dbReference>
<dbReference type="PANTHER" id="PTHR42718">
    <property type="entry name" value="MAJOR FACILITATOR SUPERFAMILY MULTIDRUG TRANSPORTER MFSC"/>
    <property type="match status" value="1"/>
</dbReference>
<feature type="transmembrane region" description="Helical" evidence="7">
    <location>
        <begin position="434"/>
        <end position="454"/>
    </location>
</feature>
<evidence type="ECO:0000256" key="6">
    <source>
        <dbReference type="SAM" id="MobiDB-lite"/>
    </source>
</evidence>
<dbReference type="SUPFAM" id="SSF103473">
    <property type="entry name" value="MFS general substrate transporter"/>
    <property type="match status" value="1"/>
</dbReference>
<name>A0A136J1P2_9PEZI</name>
<proteinExistence type="predicted"/>
<keyword evidence="4 7" id="KW-0472">Membrane</keyword>
<feature type="transmembrane region" description="Helical" evidence="7">
    <location>
        <begin position="195"/>
        <end position="220"/>
    </location>
</feature>
<dbReference type="AlphaFoldDB" id="A0A136J1P2"/>
<evidence type="ECO:0000256" key="4">
    <source>
        <dbReference type="ARBA" id="ARBA00023136"/>
    </source>
</evidence>
<evidence type="ECO:0000256" key="2">
    <source>
        <dbReference type="ARBA" id="ARBA00022692"/>
    </source>
</evidence>
<dbReference type="GO" id="GO:0016020">
    <property type="term" value="C:membrane"/>
    <property type="evidence" value="ECO:0007669"/>
    <property type="project" value="UniProtKB-SubCell"/>
</dbReference>
<keyword evidence="2 7" id="KW-0812">Transmembrane</keyword>
<evidence type="ECO:0000313" key="9">
    <source>
        <dbReference type="EMBL" id="KXJ91160.1"/>
    </source>
</evidence>
<feature type="transmembrane region" description="Helical" evidence="7">
    <location>
        <begin position="333"/>
        <end position="355"/>
    </location>
</feature>
<dbReference type="OrthoDB" id="5086884at2759"/>
<accession>A0A136J1P2</accession>
<evidence type="ECO:0000256" key="1">
    <source>
        <dbReference type="ARBA" id="ARBA00004141"/>
    </source>
</evidence>
<reference evidence="10" key="1">
    <citation type="submission" date="2016-02" db="EMBL/GenBank/DDBJ databases">
        <title>Draft genome sequence of Microdochium bolleyi, a fungal endophyte of beachgrass.</title>
        <authorList>
            <consortium name="DOE Joint Genome Institute"/>
            <person name="David A.S."/>
            <person name="May G."/>
            <person name="Haridas S."/>
            <person name="Lim J."/>
            <person name="Wang M."/>
            <person name="Labutti K."/>
            <person name="Lipzen A."/>
            <person name="Barry K."/>
            <person name="Grigoriev I.V."/>
        </authorList>
    </citation>
    <scope>NUCLEOTIDE SEQUENCE [LARGE SCALE GENOMIC DNA]</scope>
    <source>
        <strain evidence="10">J235TASD1</strain>
    </source>
</reference>
<dbReference type="Proteomes" id="UP000070501">
    <property type="component" value="Unassembled WGS sequence"/>
</dbReference>
<dbReference type="InterPro" id="IPR036259">
    <property type="entry name" value="MFS_trans_sf"/>
</dbReference>
<feature type="domain" description="Major facilitator superfamily (MFS) profile" evidence="8">
    <location>
        <begin position="71"/>
        <end position="543"/>
    </location>
</feature>
<dbReference type="PROSITE" id="PS50850">
    <property type="entry name" value="MFS"/>
    <property type="match status" value="1"/>
</dbReference>